<dbReference type="Pfam" id="PF01453">
    <property type="entry name" value="B_lectin"/>
    <property type="match status" value="1"/>
</dbReference>
<dbReference type="EMBL" id="CP136890">
    <property type="protein sequence ID" value="WOK91893.1"/>
    <property type="molecule type" value="Genomic_DNA"/>
</dbReference>
<dbReference type="SUPFAM" id="SSF51110">
    <property type="entry name" value="alpha-D-mannose-specific plant lectins"/>
    <property type="match status" value="1"/>
</dbReference>
<accession>A0AAQ3JLA1</accession>
<organism evidence="2 3">
    <name type="scientific">Canna indica</name>
    <name type="common">Indian-shot</name>
    <dbReference type="NCBI Taxonomy" id="4628"/>
    <lineage>
        <taxon>Eukaryota</taxon>
        <taxon>Viridiplantae</taxon>
        <taxon>Streptophyta</taxon>
        <taxon>Embryophyta</taxon>
        <taxon>Tracheophyta</taxon>
        <taxon>Spermatophyta</taxon>
        <taxon>Magnoliopsida</taxon>
        <taxon>Liliopsida</taxon>
        <taxon>Zingiberales</taxon>
        <taxon>Cannaceae</taxon>
        <taxon>Canna</taxon>
    </lineage>
</organism>
<dbReference type="InterPro" id="IPR001480">
    <property type="entry name" value="Bulb-type_lectin_dom"/>
</dbReference>
<evidence type="ECO:0000313" key="3">
    <source>
        <dbReference type="Proteomes" id="UP001327560"/>
    </source>
</evidence>
<dbReference type="PROSITE" id="PS50927">
    <property type="entry name" value="BULB_LECTIN"/>
    <property type="match status" value="1"/>
</dbReference>
<sequence length="103" mass="11746">MSCKNNPSNTIPCTYLDLLNRYIEIRYNNLHETERKVVWIANGNKSLNIFTRILNLISDGNLTLFDDKTELWSASTSGARDIVLQLNDWGNLVLTDGDSNRTL</sequence>
<keyword evidence="3" id="KW-1185">Reference proteome</keyword>
<reference evidence="2 3" key="1">
    <citation type="submission" date="2023-10" db="EMBL/GenBank/DDBJ databases">
        <title>Chromosome-scale genome assembly provides insights into flower coloration mechanisms of Canna indica.</title>
        <authorList>
            <person name="Li C."/>
        </authorList>
    </citation>
    <scope>NUCLEOTIDE SEQUENCE [LARGE SCALE GENOMIC DNA]</scope>
    <source>
        <tissue evidence="2">Flower</tissue>
    </source>
</reference>
<dbReference type="AlphaFoldDB" id="A0AAQ3JLA1"/>
<name>A0AAQ3JLA1_9LILI</name>
<feature type="domain" description="Bulb-type lectin" evidence="1">
    <location>
        <begin position="1"/>
        <end position="103"/>
    </location>
</feature>
<evidence type="ECO:0000259" key="1">
    <source>
        <dbReference type="PROSITE" id="PS50927"/>
    </source>
</evidence>
<protein>
    <recommendedName>
        <fullName evidence="1">Bulb-type lectin domain-containing protein</fullName>
    </recommendedName>
</protein>
<dbReference type="GO" id="GO:0051707">
    <property type="term" value="P:response to other organism"/>
    <property type="evidence" value="ECO:0007669"/>
    <property type="project" value="UniProtKB-ARBA"/>
</dbReference>
<proteinExistence type="predicted"/>
<dbReference type="Gene3D" id="2.90.10.10">
    <property type="entry name" value="Bulb-type lectin domain"/>
    <property type="match status" value="1"/>
</dbReference>
<evidence type="ECO:0000313" key="2">
    <source>
        <dbReference type="EMBL" id="WOK91893.1"/>
    </source>
</evidence>
<dbReference type="InterPro" id="IPR036426">
    <property type="entry name" value="Bulb-type_lectin_dom_sf"/>
</dbReference>
<dbReference type="Proteomes" id="UP001327560">
    <property type="component" value="Chromosome 1"/>
</dbReference>
<gene>
    <name evidence="2" type="ORF">Cni_G00584</name>
</gene>